<keyword evidence="9" id="KW-1185">Reference proteome</keyword>
<dbReference type="CDD" id="cd07035">
    <property type="entry name" value="TPP_PYR_POX_like"/>
    <property type="match status" value="1"/>
</dbReference>
<keyword evidence="3 4" id="KW-0786">Thiamine pyrophosphate</keyword>
<evidence type="ECO:0000256" key="3">
    <source>
        <dbReference type="ARBA" id="ARBA00023052"/>
    </source>
</evidence>
<dbReference type="Pfam" id="PF02776">
    <property type="entry name" value="TPP_enzyme_N"/>
    <property type="match status" value="1"/>
</dbReference>
<feature type="domain" description="Thiamine pyrophosphate enzyme TPP-binding" evidence="6">
    <location>
        <begin position="395"/>
        <end position="536"/>
    </location>
</feature>
<evidence type="ECO:0000259" key="5">
    <source>
        <dbReference type="Pfam" id="PF00205"/>
    </source>
</evidence>
<dbReference type="PANTHER" id="PTHR18968:SF13">
    <property type="entry name" value="ACETOLACTATE SYNTHASE CATALYTIC SUBUNIT, MITOCHONDRIAL"/>
    <property type="match status" value="1"/>
</dbReference>
<comment type="similarity">
    <text evidence="2 4">Belongs to the TPP enzyme family.</text>
</comment>
<dbReference type="Pfam" id="PF02775">
    <property type="entry name" value="TPP_enzyme_C"/>
    <property type="match status" value="1"/>
</dbReference>
<evidence type="ECO:0000256" key="1">
    <source>
        <dbReference type="ARBA" id="ARBA00001964"/>
    </source>
</evidence>
<dbReference type="InterPro" id="IPR000399">
    <property type="entry name" value="TPP-bd_CS"/>
</dbReference>
<dbReference type="InterPro" id="IPR011766">
    <property type="entry name" value="TPP_enzyme_TPP-bd"/>
</dbReference>
<dbReference type="Gene3D" id="3.40.50.1220">
    <property type="entry name" value="TPP-binding domain"/>
    <property type="match status" value="1"/>
</dbReference>
<dbReference type="PROSITE" id="PS00187">
    <property type="entry name" value="TPP_ENZYMES"/>
    <property type="match status" value="1"/>
</dbReference>
<protein>
    <submittedName>
        <fullName evidence="8">Thiamine pyrophosphate-binding protein</fullName>
    </submittedName>
</protein>
<comment type="caution">
    <text evidence="8">The sequence shown here is derived from an EMBL/GenBank/DDBJ whole genome shotgun (WGS) entry which is preliminary data.</text>
</comment>
<dbReference type="InterPro" id="IPR012000">
    <property type="entry name" value="Thiamin_PyroP_enz_cen_dom"/>
</dbReference>
<dbReference type="Proteomes" id="UP001611339">
    <property type="component" value="Unassembled WGS sequence"/>
</dbReference>
<dbReference type="PANTHER" id="PTHR18968">
    <property type="entry name" value="THIAMINE PYROPHOSPHATE ENZYMES"/>
    <property type="match status" value="1"/>
</dbReference>
<dbReference type="InterPro" id="IPR012001">
    <property type="entry name" value="Thiamin_PyroP_enz_TPP-bd_dom"/>
</dbReference>
<feature type="domain" description="Thiamine pyrophosphate enzyme N-terminal TPP-binding" evidence="7">
    <location>
        <begin position="18"/>
        <end position="134"/>
    </location>
</feature>
<evidence type="ECO:0000256" key="4">
    <source>
        <dbReference type="RuleBase" id="RU362132"/>
    </source>
</evidence>
<dbReference type="SUPFAM" id="SSF52467">
    <property type="entry name" value="DHS-like NAD/FAD-binding domain"/>
    <property type="match status" value="1"/>
</dbReference>
<sequence length="561" mass="58732">MSLPSTPVTPAAAPTAPTVAEAAVDELARAGVQHVFGFPGETSLPLYVALQQRPEVDHVLARCPRCAGYMAEAYARISGRVGVCDAPGGIGSPWTTPALLEARNSSTPLVFLASGMARRKEDRWATGEVDQQALFGPVTKKTVRLAGPERTREEVAGALSAAATPRTGPVLLEFPADSLDQAVHGGPSPASASWGCAYPQVRAYPDPALVTAAADAVRNARQTVVVAGGGVHLSGAVEELRALSRETGLPVATTLNGKGAVDEDDARSLGVTGAKGLEVANRYVHEADCVIVLGSKLGDKSSDGYSWPEPHQTLVNVSDDAAELVRGARGGIVVQSDVRAFCEALRRELDGFRYPGPDVHRAEPRWDTGLTDTLCRMLTDALPEDGILVADASVSSGWAGAAVRLRGGTRRLLTPRGTGSLGYALPAAIGASVARPGARVVAIGGDGGLSMAMHEMETAARLGLPLVYFLLNNERLGLIDRHATDLLGGDPVSSSFTSVDWQSVAASFGWRSHRVTDTDALKSAWDEILAPADGPARPTLVECIVPATEMAPDFLLTLKRN</sequence>
<evidence type="ECO:0000259" key="6">
    <source>
        <dbReference type="Pfam" id="PF02775"/>
    </source>
</evidence>
<gene>
    <name evidence="8" type="ORF">ACH407_35035</name>
</gene>
<evidence type="ECO:0000256" key="2">
    <source>
        <dbReference type="ARBA" id="ARBA00007812"/>
    </source>
</evidence>
<evidence type="ECO:0000313" key="8">
    <source>
        <dbReference type="EMBL" id="MFI1718764.1"/>
    </source>
</evidence>
<feature type="domain" description="Thiamine pyrophosphate enzyme central" evidence="5">
    <location>
        <begin position="210"/>
        <end position="345"/>
    </location>
</feature>
<dbReference type="InterPro" id="IPR045229">
    <property type="entry name" value="TPP_enz"/>
</dbReference>
<comment type="cofactor">
    <cofactor evidence="1">
        <name>thiamine diphosphate</name>
        <dbReference type="ChEBI" id="CHEBI:58937"/>
    </cofactor>
</comment>
<dbReference type="Gene3D" id="3.40.50.970">
    <property type="match status" value="2"/>
</dbReference>
<evidence type="ECO:0000313" key="9">
    <source>
        <dbReference type="Proteomes" id="UP001611339"/>
    </source>
</evidence>
<dbReference type="RefSeq" id="WP_123456098.1">
    <property type="nucleotide sequence ID" value="NZ_JBEYXG010000055.1"/>
</dbReference>
<dbReference type="InterPro" id="IPR029061">
    <property type="entry name" value="THDP-binding"/>
</dbReference>
<dbReference type="SUPFAM" id="SSF52518">
    <property type="entry name" value="Thiamin diphosphate-binding fold (THDP-binding)"/>
    <property type="match status" value="2"/>
</dbReference>
<dbReference type="EMBL" id="JBIRUI010000026">
    <property type="protein sequence ID" value="MFI1718764.1"/>
    <property type="molecule type" value="Genomic_DNA"/>
</dbReference>
<dbReference type="Pfam" id="PF00205">
    <property type="entry name" value="TPP_enzyme_M"/>
    <property type="match status" value="1"/>
</dbReference>
<accession>A0ABW7UGI2</accession>
<dbReference type="InterPro" id="IPR029035">
    <property type="entry name" value="DHS-like_NAD/FAD-binding_dom"/>
</dbReference>
<reference evidence="8 9" key="1">
    <citation type="submission" date="2024-10" db="EMBL/GenBank/DDBJ databases">
        <title>The Natural Products Discovery Center: Release of the First 8490 Sequenced Strains for Exploring Actinobacteria Biosynthetic Diversity.</title>
        <authorList>
            <person name="Kalkreuter E."/>
            <person name="Kautsar S.A."/>
            <person name="Yang D."/>
            <person name="Bader C.D."/>
            <person name="Teijaro C.N."/>
            <person name="Fluegel L."/>
            <person name="Davis C.M."/>
            <person name="Simpson J.R."/>
            <person name="Lauterbach L."/>
            <person name="Steele A.D."/>
            <person name="Gui C."/>
            <person name="Meng S."/>
            <person name="Li G."/>
            <person name="Viehrig K."/>
            <person name="Ye F."/>
            <person name="Su P."/>
            <person name="Kiefer A.F."/>
            <person name="Nichols A."/>
            <person name="Cepeda A.J."/>
            <person name="Yan W."/>
            <person name="Fan B."/>
            <person name="Jiang Y."/>
            <person name="Adhikari A."/>
            <person name="Zheng C.-J."/>
            <person name="Schuster L."/>
            <person name="Cowan T.M."/>
            <person name="Smanski M.J."/>
            <person name="Chevrette M.G."/>
            <person name="De Carvalho L.P.S."/>
            <person name="Shen B."/>
        </authorList>
    </citation>
    <scope>NUCLEOTIDE SEQUENCE [LARGE SCALE GENOMIC DNA]</scope>
    <source>
        <strain evidence="8 9">NPDC020602</strain>
    </source>
</reference>
<name>A0ABW7UGI2_9ACTN</name>
<proteinExistence type="inferred from homology"/>
<organism evidence="8 9">
    <name type="scientific">Streptomyces litmocidini</name>
    <dbReference type="NCBI Taxonomy" id="67318"/>
    <lineage>
        <taxon>Bacteria</taxon>
        <taxon>Bacillati</taxon>
        <taxon>Actinomycetota</taxon>
        <taxon>Actinomycetes</taxon>
        <taxon>Kitasatosporales</taxon>
        <taxon>Streptomycetaceae</taxon>
        <taxon>Streptomyces</taxon>
    </lineage>
</organism>
<evidence type="ECO:0000259" key="7">
    <source>
        <dbReference type="Pfam" id="PF02776"/>
    </source>
</evidence>
<dbReference type="CDD" id="cd00568">
    <property type="entry name" value="TPP_enzymes"/>
    <property type="match status" value="1"/>
</dbReference>